<organism evidence="1 2">
    <name type="scientific">Aspergillus avenaceus</name>
    <dbReference type="NCBI Taxonomy" id="36643"/>
    <lineage>
        <taxon>Eukaryota</taxon>
        <taxon>Fungi</taxon>
        <taxon>Dikarya</taxon>
        <taxon>Ascomycota</taxon>
        <taxon>Pezizomycotina</taxon>
        <taxon>Eurotiomycetes</taxon>
        <taxon>Eurotiomycetidae</taxon>
        <taxon>Eurotiales</taxon>
        <taxon>Aspergillaceae</taxon>
        <taxon>Aspergillus</taxon>
        <taxon>Aspergillus subgen. Circumdati</taxon>
    </lineage>
</organism>
<proteinExistence type="predicted"/>
<dbReference type="OrthoDB" id="17725at2759"/>
<dbReference type="Proteomes" id="UP000325780">
    <property type="component" value="Unassembled WGS sequence"/>
</dbReference>
<accession>A0A5N6U4E4</accession>
<dbReference type="InterPro" id="IPR051599">
    <property type="entry name" value="Cell_Envelope_Assoc"/>
</dbReference>
<dbReference type="InterPro" id="IPR014729">
    <property type="entry name" value="Rossmann-like_a/b/a_fold"/>
</dbReference>
<sequence length="263" mass="28839">MNQVKDINTLSSYLSSPDLPNLSTTPVDSIIICASAILHQATHLFATLQSRPNLTKSLVLCGGIGHSTQFMYEAVAQHPRFNCIAESIHGLPEARVLERILDTFFDRAAITSRGCEILIEDRSTNCGLNANLSKDVLEGAGFTGLKTCVVIQDPTMMRRTKASFVKAFEGVRDPPEFVGCPVFVPRVSLDDGLGFEDVEGFKDEGELWSMDRFLDLLLGEVPRLRDDEGGYGPRGKGFIPHVDVPGDVEEAWARLKIGSRGSR</sequence>
<gene>
    <name evidence="1" type="ORF">BDV25DRAFT_149278</name>
</gene>
<dbReference type="GO" id="GO:0005886">
    <property type="term" value="C:plasma membrane"/>
    <property type="evidence" value="ECO:0007669"/>
    <property type="project" value="TreeGrafter"/>
</dbReference>
<reference evidence="1 2" key="1">
    <citation type="submission" date="2019-04" db="EMBL/GenBank/DDBJ databases">
        <title>Friends and foes A comparative genomics study of 23 Aspergillus species from section Flavi.</title>
        <authorList>
            <consortium name="DOE Joint Genome Institute"/>
            <person name="Kjaerbolling I."/>
            <person name="Vesth T."/>
            <person name="Frisvad J.C."/>
            <person name="Nybo J.L."/>
            <person name="Theobald S."/>
            <person name="Kildgaard S."/>
            <person name="Isbrandt T."/>
            <person name="Kuo A."/>
            <person name="Sato A."/>
            <person name="Lyhne E.K."/>
            <person name="Kogle M.E."/>
            <person name="Wiebenga A."/>
            <person name="Kun R.S."/>
            <person name="Lubbers R.J."/>
            <person name="Makela M.R."/>
            <person name="Barry K."/>
            <person name="Chovatia M."/>
            <person name="Clum A."/>
            <person name="Daum C."/>
            <person name="Haridas S."/>
            <person name="He G."/>
            <person name="LaButti K."/>
            <person name="Lipzen A."/>
            <person name="Mondo S."/>
            <person name="Riley R."/>
            <person name="Salamov A."/>
            <person name="Simmons B.A."/>
            <person name="Magnuson J.K."/>
            <person name="Henrissat B."/>
            <person name="Mortensen U.H."/>
            <person name="Larsen T.O."/>
            <person name="Devries R.P."/>
            <person name="Grigoriev I.V."/>
            <person name="Machida M."/>
            <person name="Baker S.E."/>
            <person name="Andersen M.R."/>
        </authorList>
    </citation>
    <scope>NUCLEOTIDE SEQUENCE [LARGE SCALE GENOMIC DNA]</scope>
    <source>
        <strain evidence="1 2">IBT 18842</strain>
    </source>
</reference>
<evidence type="ECO:0000313" key="2">
    <source>
        <dbReference type="Proteomes" id="UP000325780"/>
    </source>
</evidence>
<dbReference type="PANTHER" id="PTHR30336:SF20">
    <property type="entry name" value="DUF218 DOMAIN-CONTAINING PROTEIN"/>
    <property type="match status" value="1"/>
</dbReference>
<evidence type="ECO:0000313" key="1">
    <source>
        <dbReference type="EMBL" id="KAE8153513.1"/>
    </source>
</evidence>
<keyword evidence="2" id="KW-1185">Reference proteome</keyword>
<dbReference type="PANTHER" id="PTHR30336">
    <property type="entry name" value="INNER MEMBRANE PROTEIN, PROBABLE PERMEASE"/>
    <property type="match status" value="1"/>
</dbReference>
<dbReference type="AlphaFoldDB" id="A0A5N6U4E4"/>
<name>A0A5N6U4E4_ASPAV</name>
<dbReference type="Gene3D" id="3.40.50.620">
    <property type="entry name" value="HUPs"/>
    <property type="match status" value="1"/>
</dbReference>
<dbReference type="EMBL" id="ML742038">
    <property type="protein sequence ID" value="KAE8153513.1"/>
    <property type="molecule type" value="Genomic_DNA"/>
</dbReference>
<protein>
    <submittedName>
        <fullName evidence="1">Uncharacterized protein</fullName>
    </submittedName>
</protein>
<dbReference type="Gene3D" id="1.10.3620.10">
    <property type="entry name" value="YdcF like domain"/>
    <property type="match status" value="1"/>
</dbReference>